<dbReference type="EMBL" id="OZ021740">
    <property type="protein sequence ID" value="CAK9324887.1"/>
    <property type="molecule type" value="Genomic_DNA"/>
</dbReference>
<dbReference type="Proteomes" id="UP001642487">
    <property type="component" value="Chromosome 6"/>
</dbReference>
<evidence type="ECO:0000313" key="2">
    <source>
        <dbReference type="Proteomes" id="UP001642487"/>
    </source>
</evidence>
<name>A0ABP0YWG9_9ROSI</name>
<evidence type="ECO:0000313" key="1">
    <source>
        <dbReference type="EMBL" id="CAK9324887.1"/>
    </source>
</evidence>
<reference evidence="1 2" key="1">
    <citation type="submission" date="2024-03" db="EMBL/GenBank/DDBJ databases">
        <authorList>
            <person name="Gkanogiannis A."/>
            <person name="Becerra Lopez-Lavalle L."/>
        </authorList>
    </citation>
    <scope>NUCLEOTIDE SEQUENCE [LARGE SCALE GENOMIC DNA]</scope>
</reference>
<organism evidence="1 2">
    <name type="scientific">Citrullus colocynthis</name>
    <name type="common">colocynth</name>
    <dbReference type="NCBI Taxonomy" id="252529"/>
    <lineage>
        <taxon>Eukaryota</taxon>
        <taxon>Viridiplantae</taxon>
        <taxon>Streptophyta</taxon>
        <taxon>Embryophyta</taxon>
        <taxon>Tracheophyta</taxon>
        <taxon>Spermatophyta</taxon>
        <taxon>Magnoliopsida</taxon>
        <taxon>eudicotyledons</taxon>
        <taxon>Gunneridae</taxon>
        <taxon>Pentapetalae</taxon>
        <taxon>rosids</taxon>
        <taxon>fabids</taxon>
        <taxon>Cucurbitales</taxon>
        <taxon>Cucurbitaceae</taxon>
        <taxon>Benincaseae</taxon>
        <taxon>Citrullus</taxon>
    </lineage>
</organism>
<keyword evidence="2" id="KW-1185">Reference proteome</keyword>
<sequence>MTVAIKHISGRNRKLCKPYNLSVDETLLVTSMFAYTKESVEESLVLTNNHPLTPASTQQNDLPMATEVQGYNLKHVVNAVVARLTVVPTLPLLLLLGKAAHVGSHGAMHASCDQTFEKTSYRADLLRIGSQGANSAY</sequence>
<accession>A0ABP0YWG9</accession>
<protein>
    <submittedName>
        <fullName evidence="1">Uncharacterized protein</fullName>
    </submittedName>
</protein>
<proteinExistence type="predicted"/>
<gene>
    <name evidence="1" type="ORF">CITCOLO1_LOCUS17135</name>
</gene>